<dbReference type="SUPFAM" id="SSF52283">
    <property type="entry name" value="Formate/glycerate dehydrogenase catalytic domain-like"/>
    <property type="match status" value="1"/>
</dbReference>
<dbReference type="Pfam" id="PF00389">
    <property type="entry name" value="2-Hacid_dh"/>
    <property type="match status" value="1"/>
</dbReference>
<dbReference type="InterPro" id="IPR050223">
    <property type="entry name" value="D-isomer_2-hydroxyacid_DH"/>
</dbReference>
<dbReference type="PROSITE" id="PS00670">
    <property type="entry name" value="D_2_HYDROXYACID_DH_2"/>
    <property type="match status" value="1"/>
</dbReference>
<dbReference type="EMBL" id="JBHUEO010000005">
    <property type="protein sequence ID" value="MFD1705672.1"/>
    <property type="molecule type" value="Genomic_DNA"/>
</dbReference>
<feature type="domain" description="D-isomer specific 2-hydroxyacid dehydrogenase NAD-binding" evidence="5">
    <location>
        <begin position="108"/>
        <end position="287"/>
    </location>
</feature>
<sequence>MKKKIIAYNRVEKPVLEELKKKYDVQFFKGINPHTDEAFLERLKETEGIIGLELPVNAELLDKAPQLKIVSNVSVGYNNLDIEEMTKRGVMATNTPGVLTDTVADAIFGLLIATARRIPELDHYVKSREWKADLEPEHYGVDVHHKTLGIIGMGRIGQAIAKRAHLGFDMNILYHSRTRKPEAEEKFNAAYRGLDELLMESDFVLLITPLTGETMDLIGKREFGLMKKSAIFINGSRGGTVVEDELVEALQNNEIAAAGLDVFRQEPVQHDHPLLDMKNVVTLPHIGSSTHETELKMSQLAAKNLDAGLNGDIPPTLINPAVLEKQ</sequence>
<reference evidence="7" key="1">
    <citation type="journal article" date="2019" name="Int. J. Syst. Evol. Microbiol.">
        <title>The Global Catalogue of Microorganisms (GCM) 10K type strain sequencing project: providing services to taxonomists for standard genome sequencing and annotation.</title>
        <authorList>
            <consortium name="The Broad Institute Genomics Platform"/>
            <consortium name="The Broad Institute Genome Sequencing Center for Infectious Disease"/>
            <person name="Wu L."/>
            <person name="Ma J."/>
        </authorList>
    </citation>
    <scope>NUCLEOTIDE SEQUENCE [LARGE SCALE GENOMIC DNA]</scope>
    <source>
        <strain evidence="7">CGMCC 1.12295</strain>
    </source>
</reference>
<dbReference type="PANTHER" id="PTHR10996:SF283">
    <property type="entry name" value="GLYOXYLATE_HYDROXYPYRUVATE REDUCTASE B"/>
    <property type="match status" value="1"/>
</dbReference>
<name>A0ABW4KF71_9BACI</name>
<dbReference type="EC" id="1.1.1.-" evidence="6"/>
<keyword evidence="2 3" id="KW-0560">Oxidoreductase</keyword>
<comment type="similarity">
    <text evidence="1 3">Belongs to the D-isomer specific 2-hydroxyacid dehydrogenase family.</text>
</comment>
<dbReference type="InterPro" id="IPR006139">
    <property type="entry name" value="D-isomer_2_OHA_DH_cat_dom"/>
</dbReference>
<evidence type="ECO:0000313" key="7">
    <source>
        <dbReference type="Proteomes" id="UP001597301"/>
    </source>
</evidence>
<feature type="domain" description="D-isomer specific 2-hydroxyacid dehydrogenase catalytic" evidence="4">
    <location>
        <begin position="6"/>
        <end position="319"/>
    </location>
</feature>
<evidence type="ECO:0000259" key="5">
    <source>
        <dbReference type="Pfam" id="PF02826"/>
    </source>
</evidence>
<dbReference type="CDD" id="cd05301">
    <property type="entry name" value="GDH"/>
    <property type="match status" value="1"/>
</dbReference>
<dbReference type="PANTHER" id="PTHR10996">
    <property type="entry name" value="2-HYDROXYACID DEHYDROGENASE-RELATED"/>
    <property type="match status" value="1"/>
</dbReference>
<gene>
    <name evidence="6" type="ORF">ACFSCZ_02780</name>
</gene>
<evidence type="ECO:0000256" key="2">
    <source>
        <dbReference type="ARBA" id="ARBA00023002"/>
    </source>
</evidence>
<dbReference type="RefSeq" id="WP_380772220.1">
    <property type="nucleotide sequence ID" value="NZ_JBHUEO010000005.1"/>
</dbReference>
<dbReference type="Gene3D" id="3.40.50.720">
    <property type="entry name" value="NAD(P)-binding Rossmann-like Domain"/>
    <property type="match status" value="2"/>
</dbReference>
<protein>
    <submittedName>
        <fullName evidence="6">2-hydroxyacid dehydrogenase</fullName>
        <ecNumber evidence="6">1.1.1.-</ecNumber>
    </submittedName>
</protein>
<keyword evidence="7" id="KW-1185">Reference proteome</keyword>
<evidence type="ECO:0000256" key="1">
    <source>
        <dbReference type="ARBA" id="ARBA00005854"/>
    </source>
</evidence>
<dbReference type="Pfam" id="PF02826">
    <property type="entry name" value="2-Hacid_dh_C"/>
    <property type="match status" value="1"/>
</dbReference>
<dbReference type="GO" id="GO:0016491">
    <property type="term" value="F:oxidoreductase activity"/>
    <property type="evidence" value="ECO:0007669"/>
    <property type="project" value="UniProtKB-KW"/>
</dbReference>
<accession>A0ABW4KF71</accession>
<dbReference type="Proteomes" id="UP001597301">
    <property type="component" value="Unassembled WGS sequence"/>
</dbReference>
<dbReference type="SUPFAM" id="SSF51735">
    <property type="entry name" value="NAD(P)-binding Rossmann-fold domains"/>
    <property type="match status" value="1"/>
</dbReference>
<dbReference type="PROSITE" id="PS00065">
    <property type="entry name" value="D_2_HYDROXYACID_DH_1"/>
    <property type="match status" value="1"/>
</dbReference>
<dbReference type="InterPro" id="IPR006140">
    <property type="entry name" value="D-isomer_DH_NAD-bd"/>
</dbReference>
<comment type="caution">
    <text evidence="6">The sequence shown here is derived from an EMBL/GenBank/DDBJ whole genome shotgun (WGS) entry which is preliminary data.</text>
</comment>
<organism evidence="6 7">
    <name type="scientific">Siminovitchia sediminis</name>
    <dbReference type="NCBI Taxonomy" id="1274353"/>
    <lineage>
        <taxon>Bacteria</taxon>
        <taxon>Bacillati</taxon>
        <taxon>Bacillota</taxon>
        <taxon>Bacilli</taxon>
        <taxon>Bacillales</taxon>
        <taxon>Bacillaceae</taxon>
        <taxon>Siminovitchia</taxon>
    </lineage>
</organism>
<dbReference type="InterPro" id="IPR036291">
    <property type="entry name" value="NAD(P)-bd_dom_sf"/>
</dbReference>
<evidence type="ECO:0000313" key="6">
    <source>
        <dbReference type="EMBL" id="MFD1705672.1"/>
    </source>
</evidence>
<dbReference type="InterPro" id="IPR029752">
    <property type="entry name" value="D-isomer_DH_CS1"/>
</dbReference>
<proteinExistence type="inferred from homology"/>
<evidence type="ECO:0000259" key="4">
    <source>
        <dbReference type="Pfam" id="PF00389"/>
    </source>
</evidence>
<evidence type="ECO:0000256" key="3">
    <source>
        <dbReference type="RuleBase" id="RU003719"/>
    </source>
</evidence>
<dbReference type="InterPro" id="IPR029753">
    <property type="entry name" value="D-isomer_DH_CS"/>
</dbReference>